<protein>
    <submittedName>
        <fullName evidence="1">Uncharacterized protein</fullName>
    </submittedName>
</protein>
<keyword evidence="2" id="KW-1185">Reference proteome</keyword>
<gene>
    <name evidence="1" type="ORF">NCTC9836_02693</name>
</gene>
<evidence type="ECO:0000313" key="1">
    <source>
        <dbReference type="EMBL" id="SUY48309.1"/>
    </source>
</evidence>
<dbReference type="Proteomes" id="UP000254664">
    <property type="component" value="Unassembled WGS sequence"/>
</dbReference>
<proteinExistence type="predicted"/>
<evidence type="ECO:0000313" key="2">
    <source>
        <dbReference type="Proteomes" id="UP000254664"/>
    </source>
</evidence>
<sequence>MQLIYCGYFYNIREYVTQHLIFIICYKTSVIEEYYLILNKPGWGYVNIIERCTGCNDNNVLKLAVLEGFVLF</sequence>
<dbReference type="EMBL" id="UFWZ01000001">
    <property type="protein sequence ID" value="SUY48309.1"/>
    <property type="molecule type" value="Genomic_DNA"/>
</dbReference>
<accession>A0A381JBC8</accession>
<organism evidence="1 2">
    <name type="scientific">Clostridium putrefaciens</name>
    <dbReference type="NCBI Taxonomy" id="99675"/>
    <lineage>
        <taxon>Bacteria</taxon>
        <taxon>Bacillati</taxon>
        <taxon>Bacillota</taxon>
        <taxon>Clostridia</taxon>
        <taxon>Eubacteriales</taxon>
        <taxon>Clostridiaceae</taxon>
        <taxon>Clostridium</taxon>
    </lineage>
</organism>
<reference evidence="1 2" key="1">
    <citation type="submission" date="2018-06" db="EMBL/GenBank/DDBJ databases">
        <authorList>
            <consortium name="Pathogen Informatics"/>
            <person name="Doyle S."/>
        </authorList>
    </citation>
    <scope>NUCLEOTIDE SEQUENCE [LARGE SCALE GENOMIC DNA]</scope>
    <source>
        <strain evidence="1 2">NCTC9836</strain>
    </source>
</reference>
<name>A0A381JBC8_9CLOT</name>
<dbReference type="RefSeq" id="WP_147291428.1">
    <property type="nucleotide sequence ID" value="NZ_UFWZ01000001.1"/>
</dbReference>
<dbReference type="AlphaFoldDB" id="A0A381JBC8"/>